<dbReference type="GO" id="GO:0005737">
    <property type="term" value="C:cytoplasm"/>
    <property type="evidence" value="ECO:0007669"/>
    <property type="project" value="UniProtKB-SubCell"/>
</dbReference>
<dbReference type="FunFam" id="3.40.50.1440:FF:000001">
    <property type="entry name" value="Cell division protein FtsZ"/>
    <property type="match status" value="1"/>
</dbReference>
<dbReference type="PROSITE" id="PS01135">
    <property type="entry name" value="FTSZ_2"/>
    <property type="match status" value="1"/>
</dbReference>
<dbReference type="PANTHER" id="PTHR30314:SF3">
    <property type="entry name" value="MITOCHONDRIAL DIVISION PROTEIN FSZA"/>
    <property type="match status" value="1"/>
</dbReference>
<comment type="caution">
    <text evidence="10">The sequence shown here is derived from an EMBL/GenBank/DDBJ whole genome shotgun (WGS) entry which is preliminary data.</text>
</comment>
<dbReference type="NCBIfam" id="TIGR00065">
    <property type="entry name" value="ftsZ"/>
    <property type="match status" value="1"/>
</dbReference>
<dbReference type="InterPro" id="IPR003008">
    <property type="entry name" value="Tubulin_FtsZ_GTPase"/>
</dbReference>
<dbReference type="InterPro" id="IPR008280">
    <property type="entry name" value="Tub_FtsZ_C"/>
</dbReference>
<feature type="binding site" evidence="4">
    <location>
        <position position="143"/>
    </location>
    <ligand>
        <name>GTP</name>
        <dbReference type="ChEBI" id="CHEBI:37565"/>
    </ligand>
</feature>
<gene>
    <name evidence="4" type="primary">ftsZ</name>
    <name evidence="10" type="ORF">COV08_03205</name>
</gene>
<dbReference type="PANTHER" id="PTHR30314">
    <property type="entry name" value="CELL DIVISION PROTEIN FTSZ-RELATED"/>
    <property type="match status" value="1"/>
</dbReference>
<dbReference type="GO" id="GO:0005525">
    <property type="term" value="F:GTP binding"/>
    <property type="evidence" value="ECO:0007669"/>
    <property type="project" value="UniProtKB-UniRule"/>
</dbReference>
<evidence type="ECO:0000256" key="4">
    <source>
        <dbReference type="HAMAP-Rule" id="MF_00909"/>
    </source>
</evidence>
<dbReference type="GO" id="GO:0032153">
    <property type="term" value="C:cell division site"/>
    <property type="evidence" value="ECO:0007669"/>
    <property type="project" value="UniProtKB-UniRule"/>
</dbReference>
<organism evidence="10 11">
    <name type="scientific">Candidatus Vogelbacteria bacterium CG10_big_fil_rev_8_21_14_0_10_49_38</name>
    <dbReference type="NCBI Taxonomy" id="1975043"/>
    <lineage>
        <taxon>Bacteria</taxon>
        <taxon>Candidatus Vogeliibacteriota</taxon>
    </lineage>
</organism>
<comment type="subunit">
    <text evidence="4">Homodimer. Polymerizes to form a dynamic ring structure in a strictly GTP-dependent manner. Interacts directly with several other division proteins.</text>
</comment>
<dbReference type="Pfam" id="PF00091">
    <property type="entry name" value="Tubulin"/>
    <property type="match status" value="1"/>
</dbReference>
<name>A0A2H0RGX2_9BACT</name>
<evidence type="ECO:0000313" key="10">
    <source>
        <dbReference type="EMBL" id="PIR45753.1"/>
    </source>
</evidence>
<dbReference type="GO" id="GO:0051258">
    <property type="term" value="P:protein polymerization"/>
    <property type="evidence" value="ECO:0007669"/>
    <property type="project" value="UniProtKB-UniRule"/>
</dbReference>
<dbReference type="Proteomes" id="UP000230431">
    <property type="component" value="Unassembled WGS sequence"/>
</dbReference>
<evidence type="ECO:0000256" key="6">
    <source>
        <dbReference type="RuleBase" id="RU000631"/>
    </source>
</evidence>
<evidence type="ECO:0000256" key="2">
    <source>
        <dbReference type="ARBA" id="ARBA00022741"/>
    </source>
</evidence>
<evidence type="ECO:0000259" key="9">
    <source>
        <dbReference type="SMART" id="SM00865"/>
    </source>
</evidence>
<keyword evidence="4 6" id="KW-0132">Cell division</keyword>
<reference evidence="10 11" key="1">
    <citation type="submission" date="2017-09" db="EMBL/GenBank/DDBJ databases">
        <title>Depth-based differentiation of microbial function through sediment-hosted aquifers and enrichment of novel symbionts in the deep terrestrial subsurface.</title>
        <authorList>
            <person name="Probst A.J."/>
            <person name="Ladd B."/>
            <person name="Jarett J.K."/>
            <person name="Geller-Mcgrath D.E."/>
            <person name="Sieber C.M."/>
            <person name="Emerson J.B."/>
            <person name="Anantharaman K."/>
            <person name="Thomas B.C."/>
            <person name="Malmstrom R."/>
            <person name="Stieglmeier M."/>
            <person name="Klingl A."/>
            <person name="Woyke T."/>
            <person name="Ryan C.M."/>
            <person name="Banfield J.F."/>
        </authorList>
    </citation>
    <scope>NUCLEOTIDE SEQUENCE [LARGE SCALE GENOMIC DNA]</scope>
    <source>
        <strain evidence="10">CG10_big_fil_rev_8_21_14_0_10_49_38</strain>
    </source>
</reference>
<sequence>MPKINPEVESFARIKVIGVGGSGTNAIRHMVESKVQGVEFIVMNTDAQHLHHSPANKKLHIGKNLTRGLGTGMDPDLGRRAAEESLEEIQGLVKGADMVFISCGLGGGTGTGAAPTVAKIAKELGALTIGVVTRPFYFEGKQRKAIAEKGIEELKKEVDAIISIPNDRLLGLISKDTTCTSAFAMCDDVLKQAVEGISNTITMPGQINADFADIKTIMQNSGSALMGVGIAGGENRAVEAAKLAISSPLLDVSINGAKGILFTVAGGDDVTLFELQEAAKIITEYIDPEAKVIFGTILDNKMKKNDVKITVIACGFPSEGGKKNREDFKINFTVDTPVTQTEPKKEDPKIITKDEPEAKNESDNLADKKDKDKDETKSTVKDKKDNTGFDEDDWSSIPAFLRRSKTNK</sequence>
<evidence type="ECO:0000256" key="5">
    <source>
        <dbReference type="NCBIfam" id="TIGR00065"/>
    </source>
</evidence>
<dbReference type="GO" id="GO:0043093">
    <property type="term" value="P:FtsZ-dependent cytokinesis"/>
    <property type="evidence" value="ECO:0007669"/>
    <property type="project" value="UniProtKB-UniRule"/>
</dbReference>
<evidence type="ECO:0000256" key="7">
    <source>
        <dbReference type="SAM" id="MobiDB-lite"/>
    </source>
</evidence>
<keyword evidence="3 4" id="KW-0342">GTP-binding</keyword>
<dbReference type="InterPro" id="IPR018316">
    <property type="entry name" value="Tubulin/FtsZ_2-layer-sand-dom"/>
</dbReference>
<dbReference type="Gene3D" id="3.30.1330.20">
    <property type="entry name" value="Tubulin/FtsZ, C-terminal domain"/>
    <property type="match status" value="1"/>
</dbReference>
<dbReference type="InterPro" id="IPR024757">
    <property type="entry name" value="FtsZ_C"/>
</dbReference>
<dbReference type="Pfam" id="PF12327">
    <property type="entry name" value="FtsZ_C"/>
    <property type="match status" value="1"/>
</dbReference>
<feature type="domain" description="Tubulin/FtsZ GTPase" evidence="8">
    <location>
        <begin position="13"/>
        <end position="205"/>
    </location>
</feature>
<dbReference type="InterPro" id="IPR036525">
    <property type="entry name" value="Tubulin/FtsZ_GTPase_sf"/>
</dbReference>
<evidence type="ECO:0000313" key="11">
    <source>
        <dbReference type="Proteomes" id="UP000230431"/>
    </source>
</evidence>
<dbReference type="PRINTS" id="PR00423">
    <property type="entry name" value="CELLDVISFTSZ"/>
</dbReference>
<keyword evidence="4 6" id="KW-0131">Cell cycle</keyword>
<comment type="subcellular location">
    <subcellularLocation>
        <location evidence="4">Cytoplasm</location>
    </subcellularLocation>
    <text evidence="4">Assembles at midcell at the inner surface of the cytoplasmic membrane.</text>
</comment>
<accession>A0A2H0RGX2</accession>
<dbReference type="SUPFAM" id="SSF55307">
    <property type="entry name" value="Tubulin C-terminal domain-like"/>
    <property type="match status" value="1"/>
</dbReference>
<feature type="binding site" evidence="4">
    <location>
        <position position="139"/>
    </location>
    <ligand>
        <name>GTP</name>
        <dbReference type="ChEBI" id="CHEBI:37565"/>
    </ligand>
</feature>
<dbReference type="InterPro" id="IPR000158">
    <property type="entry name" value="Cell_div_FtsZ"/>
</dbReference>
<keyword evidence="2 4" id="KW-0547">Nucleotide-binding</keyword>
<feature type="binding site" evidence="4">
    <location>
        <position position="187"/>
    </location>
    <ligand>
        <name>GTP</name>
        <dbReference type="ChEBI" id="CHEBI:37565"/>
    </ligand>
</feature>
<feature type="region of interest" description="Disordered" evidence="7">
    <location>
        <begin position="334"/>
        <end position="408"/>
    </location>
</feature>
<comment type="caution">
    <text evidence="4">Lacks conserved residue(s) required for the propagation of feature annotation.</text>
</comment>
<dbReference type="EMBL" id="PCYK01000029">
    <property type="protein sequence ID" value="PIR45753.1"/>
    <property type="molecule type" value="Genomic_DNA"/>
</dbReference>
<dbReference type="InterPro" id="IPR020805">
    <property type="entry name" value="Cell_div_FtsZ_CS"/>
</dbReference>
<protein>
    <recommendedName>
        <fullName evidence="4 5">Cell division protein FtsZ</fullName>
    </recommendedName>
</protein>
<dbReference type="SUPFAM" id="SSF52490">
    <property type="entry name" value="Tubulin nucleotide-binding domain-like"/>
    <property type="match status" value="1"/>
</dbReference>
<dbReference type="SMART" id="SM00865">
    <property type="entry name" value="Tubulin_C"/>
    <property type="match status" value="1"/>
</dbReference>
<comment type="similarity">
    <text evidence="1 4 6">Belongs to the FtsZ family.</text>
</comment>
<comment type="function">
    <text evidence="4 6">Essential cell division protein that forms a contractile ring structure (Z ring) at the future cell division site. The regulation of the ring assembly controls the timing and the location of cell division. One of the functions of the FtsZ ring is to recruit other cell division proteins to the septum to produce a new cell wall between the dividing cells. Binds GTP and shows GTPase activity.</text>
</comment>
<feature type="binding site" evidence="4">
    <location>
        <begin position="108"/>
        <end position="110"/>
    </location>
    <ligand>
        <name>GTP</name>
        <dbReference type="ChEBI" id="CHEBI:37565"/>
    </ligand>
</feature>
<dbReference type="SMART" id="SM00864">
    <property type="entry name" value="Tubulin"/>
    <property type="match status" value="1"/>
</dbReference>
<keyword evidence="4" id="KW-0963">Cytoplasm</keyword>
<evidence type="ECO:0000256" key="3">
    <source>
        <dbReference type="ARBA" id="ARBA00023134"/>
    </source>
</evidence>
<dbReference type="Gene3D" id="3.40.50.1440">
    <property type="entry name" value="Tubulin/FtsZ, GTPase domain"/>
    <property type="match status" value="1"/>
</dbReference>
<dbReference type="GO" id="GO:0000917">
    <property type="term" value="P:division septum assembly"/>
    <property type="evidence" value="ECO:0007669"/>
    <property type="project" value="UniProtKB-KW"/>
</dbReference>
<dbReference type="HAMAP" id="MF_00909">
    <property type="entry name" value="FtsZ"/>
    <property type="match status" value="1"/>
</dbReference>
<dbReference type="InterPro" id="IPR037103">
    <property type="entry name" value="Tubulin/FtsZ-like_C"/>
</dbReference>
<dbReference type="AlphaFoldDB" id="A0A2H0RGX2"/>
<dbReference type="CDD" id="cd02201">
    <property type="entry name" value="FtsZ_type1"/>
    <property type="match status" value="1"/>
</dbReference>
<proteinExistence type="inferred from homology"/>
<feature type="compositionally biased region" description="Basic and acidic residues" evidence="7">
    <location>
        <begin position="342"/>
        <end position="387"/>
    </location>
</feature>
<dbReference type="GO" id="GO:0003924">
    <property type="term" value="F:GTPase activity"/>
    <property type="evidence" value="ECO:0007669"/>
    <property type="project" value="UniProtKB-UniRule"/>
</dbReference>
<feature type="domain" description="Tubulin/FtsZ 2-layer sandwich" evidence="9">
    <location>
        <begin position="207"/>
        <end position="325"/>
    </location>
</feature>
<evidence type="ECO:0000259" key="8">
    <source>
        <dbReference type="SMART" id="SM00864"/>
    </source>
</evidence>
<keyword evidence="4 6" id="KW-0717">Septation</keyword>
<dbReference type="InterPro" id="IPR045061">
    <property type="entry name" value="FtsZ/CetZ"/>
</dbReference>
<evidence type="ECO:0000256" key="1">
    <source>
        <dbReference type="ARBA" id="ARBA00009690"/>
    </source>
</evidence>